<accession>A0A834ZIC5</accession>
<name>A0A834ZIC5_TETSI</name>
<comment type="caution">
    <text evidence="3">The sequence shown here is derived from an EMBL/GenBank/DDBJ whole genome shotgun (WGS) entry which is preliminary data.</text>
</comment>
<evidence type="ECO:0000256" key="2">
    <source>
        <dbReference type="SAM" id="Phobius"/>
    </source>
</evidence>
<evidence type="ECO:0000256" key="1">
    <source>
        <dbReference type="SAM" id="MobiDB-lite"/>
    </source>
</evidence>
<evidence type="ECO:0000313" key="4">
    <source>
        <dbReference type="Proteomes" id="UP000655225"/>
    </source>
</evidence>
<dbReference type="AlphaFoldDB" id="A0A834ZIC5"/>
<keyword evidence="4" id="KW-1185">Reference proteome</keyword>
<dbReference type="OMA" id="MGYASRC"/>
<dbReference type="Proteomes" id="UP000655225">
    <property type="component" value="Unassembled WGS sequence"/>
</dbReference>
<evidence type="ECO:0000313" key="3">
    <source>
        <dbReference type="EMBL" id="KAF8407990.1"/>
    </source>
</evidence>
<feature type="compositionally biased region" description="Basic residues" evidence="1">
    <location>
        <begin position="72"/>
        <end position="85"/>
    </location>
</feature>
<keyword evidence="2" id="KW-0472">Membrane</keyword>
<gene>
    <name evidence="3" type="ORF">HHK36_007130</name>
</gene>
<dbReference type="EMBL" id="JABCRI010000004">
    <property type="protein sequence ID" value="KAF8407990.1"/>
    <property type="molecule type" value="Genomic_DNA"/>
</dbReference>
<feature type="region of interest" description="Disordered" evidence="1">
    <location>
        <begin position="59"/>
        <end position="85"/>
    </location>
</feature>
<dbReference type="PANTHER" id="PTHR34277:SF2">
    <property type="entry name" value="CLAVATA3_ESR (CLE)-RELATED PROTEIN 26"/>
    <property type="match status" value="1"/>
</dbReference>
<dbReference type="PANTHER" id="PTHR34277">
    <property type="entry name" value="CLAVATA3/ESR (CLE)-RELATED PROTEIN 26"/>
    <property type="match status" value="1"/>
</dbReference>
<dbReference type="OrthoDB" id="1910203at2759"/>
<proteinExistence type="predicted"/>
<reference evidence="3 4" key="1">
    <citation type="submission" date="2020-04" db="EMBL/GenBank/DDBJ databases">
        <title>Plant Genome Project.</title>
        <authorList>
            <person name="Zhang R.-G."/>
        </authorList>
    </citation>
    <scope>NUCLEOTIDE SEQUENCE [LARGE SCALE GENOMIC DNA]</scope>
    <source>
        <strain evidence="3">YNK0</strain>
        <tissue evidence="3">Leaf</tissue>
    </source>
</reference>
<organism evidence="3 4">
    <name type="scientific">Tetracentron sinense</name>
    <name type="common">Spur-leaf</name>
    <dbReference type="NCBI Taxonomy" id="13715"/>
    <lineage>
        <taxon>Eukaryota</taxon>
        <taxon>Viridiplantae</taxon>
        <taxon>Streptophyta</taxon>
        <taxon>Embryophyta</taxon>
        <taxon>Tracheophyta</taxon>
        <taxon>Spermatophyta</taxon>
        <taxon>Magnoliopsida</taxon>
        <taxon>Trochodendrales</taxon>
        <taxon>Trochodendraceae</taxon>
        <taxon>Tetracentron</taxon>
    </lineage>
</organism>
<sequence>MASAGGFWRALLGALVFVGFICLLLVEIRGNGGTKTTILIATPARSTVVHRDLDLTYMSKRRVPNGPDPIHNRRTGNSKRPPGRA</sequence>
<dbReference type="InterPro" id="IPR039316">
    <property type="entry name" value="CLE25/26"/>
</dbReference>
<protein>
    <submittedName>
        <fullName evidence="3">Uncharacterized protein</fullName>
    </submittedName>
</protein>
<feature type="transmembrane region" description="Helical" evidence="2">
    <location>
        <begin position="6"/>
        <end position="26"/>
    </location>
</feature>
<keyword evidence="2" id="KW-0812">Transmembrane</keyword>
<keyword evidence="2" id="KW-1133">Transmembrane helix</keyword>